<organism evidence="2 3">
    <name type="scientific">Imshaugia aleurites</name>
    <dbReference type="NCBI Taxonomy" id="172621"/>
    <lineage>
        <taxon>Eukaryota</taxon>
        <taxon>Fungi</taxon>
        <taxon>Dikarya</taxon>
        <taxon>Ascomycota</taxon>
        <taxon>Pezizomycotina</taxon>
        <taxon>Lecanoromycetes</taxon>
        <taxon>OSLEUM clade</taxon>
        <taxon>Lecanoromycetidae</taxon>
        <taxon>Lecanorales</taxon>
        <taxon>Lecanorineae</taxon>
        <taxon>Parmeliaceae</taxon>
        <taxon>Imshaugia</taxon>
    </lineage>
</organism>
<proteinExistence type="predicted"/>
<evidence type="ECO:0000313" key="3">
    <source>
        <dbReference type="Proteomes" id="UP000664534"/>
    </source>
</evidence>
<feature type="compositionally biased region" description="Polar residues" evidence="1">
    <location>
        <begin position="417"/>
        <end position="426"/>
    </location>
</feature>
<feature type="compositionally biased region" description="Basic and acidic residues" evidence="1">
    <location>
        <begin position="317"/>
        <end position="332"/>
    </location>
</feature>
<feature type="region of interest" description="Disordered" evidence="1">
    <location>
        <begin position="30"/>
        <end position="194"/>
    </location>
</feature>
<feature type="compositionally biased region" description="Polar residues" evidence="1">
    <location>
        <begin position="106"/>
        <end position="147"/>
    </location>
</feature>
<feature type="compositionally biased region" description="Polar residues" evidence="1">
    <location>
        <begin position="339"/>
        <end position="351"/>
    </location>
</feature>
<evidence type="ECO:0000313" key="2">
    <source>
        <dbReference type="EMBL" id="CAF9942732.1"/>
    </source>
</evidence>
<feature type="region of interest" description="Disordered" evidence="1">
    <location>
        <begin position="307"/>
        <end position="601"/>
    </location>
</feature>
<name>A0A8H3J8T9_9LECA</name>
<feature type="compositionally biased region" description="Low complexity" evidence="1">
    <location>
        <begin position="354"/>
        <end position="379"/>
    </location>
</feature>
<accession>A0A8H3J8T9</accession>
<reference evidence="2" key="1">
    <citation type="submission" date="2021-03" db="EMBL/GenBank/DDBJ databases">
        <authorList>
            <person name="Tagirdzhanova G."/>
        </authorList>
    </citation>
    <scope>NUCLEOTIDE SEQUENCE</scope>
</reference>
<feature type="compositionally biased region" description="Polar residues" evidence="1">
    <location>
        <begin position="35"/>
        <end position="77"/>
    </location>
</feature>
<feature type="compositionally biased region" description="Low complexity" evidence="1">
    <location>
        <begin position="387"/>
        <end position="414"/>
    </location>
</feature>
<feature type="compositionally biased region" description="Low complexity" evidence="1">
    <location>
        <begin position="87"/>
        <end position="100"/>
    </location>
</feature>
<dbReference type="OrthoDB" id="5429221at2759"/>
<feature type="compositionally biased region" description="Polar residues" evidence="1">
    <location>
        <begin position="464"/>
        <end position="521"/>
    </location>
</feature>
<feature type="compositionally biased region" description="Polar residues" evidence="1">
    <location>
        <begin position="565"/>
        <end position="578"/>
    </location>
</feature>
<feature type="compositionally biased region" description="Low complexity" evidence="1">
    <location>
        <begin position="525"/>
        <end position="556"/>
    </location>
</feature>
<dbReference type="Proteomes" id="UP000664534">
    <property type="component" value="Unassembled WGS sequence"/>
</dbReference>
<evidence type="ECO:0000256" key="1">
    <source>
        <dbReference type="SAM" id="MobiDB-lite"/>
    </source>
</evidence>
<dbReference type="AlphaFoldDB" id="A0A8H3J8T9"/>
<protein>
    <submittedName>
        <fullName evidence="2">Uncharacterized protein</fullName>
    </submittedName>
</protein>
<dbReference type="EMBL" id="CAJPDT010000223">
    <property type="protein sequence ID" value="CAF9942732.1"/>
    <property type="molecule type" value="Genomic_DNA"/>
</dbReference>
<gene>
    <name evidence="2" type="ORF">IMSHALPRED_004607</name>
</gene>
<sequence length="601" mass="66532">MADQNARGFRRFMLDPKNSVMTYIADNIPPEHLSHQQGSNGRLQNGPMNSQQSNTPDPNRLQQNQVLGQNAQNQSQDDFIRPPLPTRPSQSNSQSSSPRPGYAQPVHSSQMPMNTPYIASNVSQANQGPNGYAGTQSQLPGSHSMSNIAMAPGTMSQQGPQSQYSSLQSSSPSTAKLGQGPPQPGSRRRNSPQSAPRLYHRLILEFEITKKAFFVAKSRKMASPHKSLGAPTDIMLENDIQEMTSAAYELESIARRIWGLRFEHSWEFEGYSEAGHQAVYSKWQAEYEMWADTVLDIQDGQVLADAANPSKYGNTSMHRDAEERDSQSRQDRSGFQGLNGETQHQNSSMQQGDMPPHMLQQMPQHQPVLSHQQMALQQEMPPPQQMPPQQQFPPSQQMPPQQQMPQLPDLPMAQSMPPGQSMQNSRPPQPMLPGSFAQNGPPPTMTEQNMPPQQRQQSPQPPQMTNIQNPPPTMQNGPSMQPSPFNGPPNTQNIANTPAQTMQQPQRMSSPNFQQPQNTRPGQAPGMQQGQNRPPQQYMQQQQQQNIGPGQQGPPRNGMPPGQPMSQGQNLGPRQNASPRPDSQVPLNLQAGGQMRGNGRQ</sequence>
<keyword evidence="3" id="KW-1185">Reference proteome</keyword>
<comment type="caution">
    <text evidence="2">The sequence shown here is derived from an EMBL/GenBank/DDBJ whole genome shotgun (WGS) entry which is preliminary data.</text>
</comment>
<feature type="compositionally biased region" description="Low complexity" evidence="1">
    <location>
        <begin position="156"/>
        <end position="173"/>
    </location>
</feature>